<gene>
    <name evidence="2" type="ORF">SDC9_22346</name>
</gene>
<feature type="transmembrane region" description="Helical" evidence="1">
    <location>
        <begin position="46"/>
        <end position="69"/>
    </location>
</feature>
<sequence length="70" mass="8080">MPEWFNISLWIFGLLAGIVLYTLTYSRRYIGWVRERLPMPDEKIKLMERSGGIILATLSVLSLLKLLLIG</sequence>
<organism evidence="2">
    <name type="scientific">bioreactor metagenome</name>
    <dbReference type="NCBI Taxonomy" id="1076179"/>
    <lineage>
        <taxon>unclassified sequences</taxon>
        <taxon>metagenomes</taxon>
        <taxon>ecological metagenomes</taxon>
    </lineage>
</organism>
<feature type="transmembrane region" description="Helical" evidence="1">
    <location>
        <begin position="6"/>
        <end position="25"/>
    </location>
</feature>
<comment type="caution">
    <text evidence="2">The sequence shown here is derived from an EMBL/GenBank/DDBJ whole genome shotgun (WGS) entry which is preliminary data.</text>
</comment>
<keyword evidence="1" id="KW-0472">Membrane</keyword>
<dbReference type="AlphaFoldDB" id="A0A644UCB6"/>
<evidence type="ECO:0000256" key="1">
    <source>
        <dbReference type="SAM" id="Phobius"/>
    </source>
</evidence>
<dbReference type="EMBL" id="VSSQ01000098">
    <property type="protein sequence ID" value="MPL76501.1"/>
    <property type="molecule type" value="Genomic_DNA"/>
</dbReference>
<reference evidence="2" key="1">
    <citation type="submission" date="2019-08" db="EMBL/GenBank/DDBJ databases">
        <authorList>
            <person name="Kucharzyk K."/>
            <person name="Murdoch R.W."/>
            <person name="Higgins S."/>
            <person name="Loffler F."/>
        </authorList>
    </citation>
    <scope>NUCLEOTIDE SEQUENCE</scope>
</reference>
<protein>
    <submittedName>
        <fullName evidence="2">Uncharacterized protein</fullName>
    </submittedName>
</protein>
<keyword evidence="1" id="KW-1133">Transmembrane helix</keyword>
<name>A0A644UCB6_9ZZZZ</name>
<evidence type="ECO:0000313" key="2">
    <source>
        <dbReference type="EMBL" id="MPL76501.1"/>
    </source>
</evidence>
<accession>A0A644UCB6</accession>
<proteinExistence type="predicted"/>
<keyword evidence="1" id="KW-0812">Transmembrane</keyword>